<evidence type="ECO:0000313" key="2">
    <source>
        <dbReference type="Proteomes" id="UP000002595"/>
    </source>
</evidence>
<gene>
    <name evidence="1" type="ordered locus">Pisl_1586</name>
</gene>
<dbReference type="OrthoDB" id="29107at2157"/>
<name>A1RUV8_PYRIL</name>
<dbReference type="EMBL" id="CP000504">
    <property type="protein sequence ID" value="ABL88740.1"/>
    <property type="molecule type" value="Genomic_DNA"/>
</dbReference>
<proteinExistence type="predicted"/>
<accession>A1RUV8</accession>
<dbReference type="eggNOG" id="arCOG05511">
    <property type="taxonomic scope" value="Archaea"/>
</dbReference>
<dbReference type="HOGENOM" id="CLU_181971_0_0_2"/>
<organism evidence="1 2">
    <name type="scientific">Pyrobaculum islandicum (strain DSM 4184 / JCM 9189 / GEO3)</name>
    <dbReference type="NCBI Taxonomy" id="384616"/>
    <lineage>
        <taxon>Archaea</taxon>
        <taxon>Thermoproteota</taxon>
        <taxon>Thermoprotei</taxon>
        <taxon>Thermoproteales</taxon>
        <taxon>Thermoproteaceae</taxon>
        <taxon>Pyrobaculum</taxon>
    </lineage>
</organism>
<dbReference type="AlphaFoldDB" id="A1RUV8"/>
<keyword evidence="2" id="KW-1185">Reference proteome</keyword>
<sequence length="91" mass="10410">MLPLDKLRKLGNGYNVVIRGRQVEVVFTTPTLGDAASDPELGDERRTIVIRGVIEGDMVKIIDAYVEDQYGYRGKIDLRDLELWIEYINKL</sequence>
<dbReference type="RefSeq" id="WP_011763315.1">
    <property type="nucleotide sequence ID" value="NC_008701.1"/>
</dbReference>
<evidence type="ECO:0000313" key="1">
    <source>
        <dbReference type="EMBL" id="ABL88740.1"/>
    </source>
</evidence>
<dbReference type="GeneID" id="4616647"/>
<protein>
    <submittedName>
        <fullName evidence="1">Uncharacterized protein</fullName>
    </submittedName>
</protein>
<reference evidence="1" key="1">
    <citation type="submission" date="2006-12" db="EMBL/GenBank/DDBJ databases">
        <title>Complete sequence of Pyrobaculum islandicum DSM 4184.</title>
        <authorList>
            <person name="Copeland A."/>
            <person name="Lucas S."/>
            <person name="Lapidus A."/>
            <person name="Barry K."/>
            <person name="Detter J.C."/>
            <person name="Glavina del Rio T."/>
            <person name="Dalin E."/>
            <person name="Tice H."/>
            <person name="Pitluck S."/>
            <person name="Meincke L."/>
            <person name="Brettin T."/>
            <person name="Bruce D."/>
            <person name="Han C."/>
            <person name="Tapia R."/>
            <person name="Gilna P."/>
            <person name="Schmutz J."/>
            <person name="Larimer F."/>
            <person name="Land M."/>
            <person name="Hauser L."/>
            <person name="Kyrpides N."/>
            <person name="Mikhailova N."/>
            <person name="Cozen A.E."/>
            <person name="Fitz-Gibbon S.T."/>
            <person name="House C.H."/>
            <person name="Saltikov C."/>
            <person name="Lowe T."/>
            <person name="Richardson P."/>
        </authorList>
    </citation>
    <scope>NUCLEOTIDE SEQUENCE [LARGE SCALE GENOMIC DNA]</scope>
    <source>
        <strain evidence="1">DSM 4184</strain>
    </source>
</reference>
<dbReference type="KEGG" id="pis:Pisl_1586"/>
<dbReference type="Proteomes" id="UP000002595">
    <property type="component" value="Chromosome"/>
</dbReference>